<dbReference type="Proteomes" id="UP001196413">
    <property type="component" value="Unassembled WGS sequence"/>
</dbReference>
<sequence length="83" mass="9597">MVHLQAGKLRFVLKAPLPARLRSAVQHLHWMNYQQEKGVFGRSFPAKINHGKDDDLPKGHIGHYNLLYMASMEMFSTQMFQSN</sequence>
<protein>
    <submittedName>
        <fullName evidence="1">Uncharacterized protein</fullName>
    </submittedName>
</protein>
<comment type="caution">
    <text evidence="1">The sequence shown here is derived from an EMBL/GenBank/DDBJ whole genome shotgun (WGS) entry which is preliminary data.</text>
</comment>
<dbReference type="AlphaFoldDB" id="A0AAD5MZD1"/>
<gene>
    <name evidence="1" type="ORF">KIN20_017001</name>
</gene>
<organism evidence="1 2">
    <name type="scientific">Parelaphostrongylus tenuis</name>
    <name type="common">Meningeal worm</name>
    <dbReference type="NCBI Taxonomy" id="148309"/>
    <lineage>
        <taxon>Eukaryota</taxon>
        <taxon>Metazoa</taxon>
        <taxon>Ecdysozoa</taxon>
        <taxon>Nematoda</taxon>
        <taxon>Chromadorea</taxon>
        <taxon>Rhabditida</taxon>
        <taxon>Rhabditina</taxon>
        <taxon>Rhabditomorpha</taxon>
        <taxon>Strongyloidea</taxon>
        <taxon>Metastrongylidae</taxon>
        <taxon>Parelaphostrongylus</taxon>
    </lineage>
</organism>
<name>A0AAD5MZD1_PARTN</name>
<reference evidence="1" key="1">
    <citation type="submission" date="2021-06" db="EMBL/GenBank/DDBJ databases">
        <title>Parelaphostrongylus tenuis whole genome reference sequence.</title>
        <authorList>
            <person name="Garwood T.J."/>
            <person name="Larsen P.A."/>
            <person name="Fountain-Jones N.M."/>
            <person name="Garbe J.R."/>
            <person name="Macchietto M.G."/>
            <person name="Kania S.A."/>
            <person name="Gerhold R.W."/>
            <person name="Richards J.E."/>
            <person name="Wolf T.M."/>
        </authorList>
    </citation>
    <scope>NUCLEOTIDE SEQUENCE</scope>
    <source>
        <strain evidence="1">MNPRO001-30</strain>
        <tissue evidence="1">Meninges</tissue>
    </source>
</reference>
<accession>A0AAD5MZD1</accession>
<dbReference type="EMBL" id="JAHQIW010003395">
    <property type="protein sequence ID" value="KAJ1358551.1"/>
    <property type="molecule type" value="Genomic_DNA"/>
</dbReference>
<keyword evidence="2" id="KW-1185">Reference proteome</keyword>
<evidence type="ECO:0000313" key="2">
    <source>
        <dbReference type="Proteomes" id="UP001196413"/>
    </source>
</evidence>
<proteinExistence type="predicted"/>
<evidence type="ECO:0000313" key="1">
    <source>
        <dbReference type="EMBL" id="KAJ1358551.1"/>
    </source>
</evidence>